<evidence type="ECO:0000313" key="3">
    <source>
        <dbReference type="EMBL" id="EGT58916.1"/>
    </source>
</evidence>
<dbReference type="InterPro" id="IPR005020">
    <property type="entry name" value="LIN-8"/>
</dbReference>
<feature type="region of interest" description="Disordered" evidence="1">
    <location>
        <begin position="404"/>
        <end position="426"/>
    </location>
</feature>
<evidence type="ECO:0000313" key="4">
    <source>
        <dbReference type="Proteomes" id="UP000008068"/>
    </source>
</evidence>
<dbReference type="PANTHER" id="PTHR32020:SF3">
    <property type="entry name" value="ARID DOMAIN-CONTAINING PROTEIN-RELATED"/>
    <property type="match status" value="1"/>
</dbReference>
<dbReference type="Pfam" id="PF03353">
    <property type="entry name" value="Lin-8"/>
    <property type="match status" value="4"/>
</dbReference>
<feature type="domain" description="MADF" evidence="2">
    <location>
        <begin position="268"/>
        <end position="361"/>
    </location>
</feature>
<keyword evidence="4" id="KW-1185">Reference proteome</keyword>
<feature type="region of interest" description="Disordered" evidence="1">
    <location>
        <begin position="1"/>
        <end position="44"/>
    </location>
</feature>
<reference evidence="4" key="1">
    <citation type="submission" date="2011-07" db="EMBL/GenBank/DDBJ databases">
        <authorList>
            <consortium name="Caenorhabditis brenneri Sequencing and Analysis Consortium"/>
            <person name="Wilson R.K."/>
        </authorList>
    </citation>
    <scope>NUCLEOTIDE SEQUENCE [LARGE SCALE GENOMIC DNA]</scope>
    <source>
        <strain evidence="4">PB2801</strain>
    </source>
</reference>
<dbReference type="GO" id="GO:0005634">
    <property type="term" value="C:nucleus"/>
    <property type="evidence" value="ECO:0007669"/>
    <property type="project" value="TreeGrafter"/>
</dbReference>
<sequence>MNVPQTSREEDGLPDDEEYNIPIRFRRPGNSDSEREPPSPVGDLRLNLDMDLNKYRNMKEADFNNLADVVARKKIIGMIKEHECLWASKRVCVPLEIWETFAIEHFLRTGNMSHDTHIRKVWGSAKKELLEMLTQSIQSKDTKKETEEQLRSWDLYRHMSFYRAVTYEYEVELRKKVKNLPYDKIIVEDLSAFTDLVTSVQEVKEDDGTVHHKLVREPPLVLDETDTGTTRKIRAPLRKPGLSMTLQEYRALRKEQFEERMDVEILKLIISVIEEFPILWDREKVRAPRLEYERMAIELYLRTEVLLSVEHVWTVFNETKERLRMELQMCKLRNLSLHDTDLHLDHWELYQQIKFFREAMMEFDIDVNQKGVFEDELLPEEDEGAPGFFNPVQQQSGPLVLDSQRVNRNPQNDGAHPQADNNPPLFPKIPVPDIIDGLTMTLDDYKKVKNFVKKNDLESTKKIIAILETHKELWEQKGVAMPLEKWQILAVDVYLRTSYRLKVPFIREMWKKAKDQLRCKVRPTLMAKDEKAYKAAMNRLHNWELYEQTKFFREVMKEYEEETKKKHQGFAYNVELVDAQDPFEDIIYEGEYTSNPQMKEYLLQYPLAATVEMKPDIGQSENEEEEEIPEELQKIRIPGPRPGVQMTVDEYRAMGIEEFEDRTDAQAKKWVLCLIEKVPALWYRRNIKTTVEQWEELAVEFYLRTGSSMSVPHIRSIWKNLKEAMRKRLSKPLESAKIEEELSKWEFYLQMQFYRKVMKEVEDARRKKYDGVAHNEEILNDATAFEDVFVTKIVHGTGLLPINVKQEFNARDEDRVETKPLHYHLQDPVEQQEDNQWNLLEDYQDEEMMESPAPQDAAQLDPVTEEAAFVLGRLFDIGQEGNGVVQNLVTAFVEVIDRPGLEDTPMDQIWRSMREVMGNEQEGGKENRPA</sequence>
<dbReference type="Proteomes" id="UP000008068">
    <property type="component" value="Unassembled WGS sequence"/>
</dbReference>
<proteinExistence type="predicted"/>
<dbReference type="PANTHER" id="PTHR32020">
    <property type="entry name" value="LIN-8 DOMAIN CONTAINING-RELATED"/>
    <property type="match status" value="1"/>
</dbReference>
<dbReference type="PROSITE" id="PS51029">
    <property type="entry name" value="MADF"/>
    <property type="match status" value="2"/>
</dbReference>
<dbReference type="OrthoDB" id="5911600at2759"/>
<protein>
    <recommendedName>
        <fullName evidence="2">MADF domain-containing protein</fullName>
    </recommendedName>
</protein>
<dbReference type="eggNOG" id="ENOG502TJ38">
    <property type="taxonomic scope" value="Eukaryota"/>
</dbReference>
<gene>
    <name evidence="3" type="ORF">CAEBREN_12977</name>
</gene>
<dbReference type="HOGENOM" id="CLU_012024_0_0_1"/>
<dbReference type="AlphaFoldDB" id="G0NET5"/>
<name>G0NET5_CAEBE</name>
<evidence type="ECO:0000259" key="2">
    <source>
        <dbReference type="PROSITE" id="PS51029"/>
    </source>
</evidence>
<dbReference type="InParanoid" id="G0NET5"/>
<accession>G0NET5</accession>
<feature type="domain" description="MADF" evidence="2">
    <location>
        <begin position="670"/>
        <end position="759"/>
    </location>
</feature>
<dbReference type="InterPro" id="IPR006578">
    <property type="entry name" value="MADF-dom"/>
</dbReference>
<organism evidence="4">
    <name type="scientific">Caenorhabditis brenneri</name>
    <name type="common">Nematode worm</name>
    <dbReference type="NCBI Taxonomy" id="135651"/>
    <lineage>
        <taxon>Eukaryota</taxon>
        <taxon>Metazoa</taxon>
        <taxon>Ecdysozoa</taxon>
        <taxon>Nematoda</taxon>
        <taxon>Chromadorea</taxon>
        <taxon>Rhabditida</taxon>
        <taxon>Rhabditina</taxon>
        <taxon>Rhabditomorpha</taxon>
        <taxon>Rhabditoidea</taxon>
        <taxon>Rhabditidae</taxon>
        <taxon>Peloderinae</taxon>
        <taxon>Caenorhabditis</taxon>
    </lineage>
</organism>
<dbReference type="EMBL" id="GL379873">
    <property type="protein sequence ID" value="EGT58916.1"/>
    <property type="molecule type" value="Genomic_DNA"/>
</dbReference>
<evidence type="ECO:0000256" key="1">
    <source>
        <dbReference type="SAM" id="MobiDB-lite"/>
    </source>
</evidence>